<protein>
    <submittedName>
        <fullName evidence="1">Uncharacterized protein</fullName>
    </submittedName>
</protein>
<organism evidence="1 2">
    <name type="scientific">Ensete ventricosum</name>
    <name type="common">Abyssinian banana</name>
    <name type="synonym">Musa ensete</name>
    <dbReference type="NCBI Taxonomy" id="4639"/>
    <lineage>
        <taxon>Eukaryota</taxon>
        <taxon>Viridiplantae</taxon>
        <taxon>Streptophyta</taxon>
        <taxon>Embryophyta</taxon>
        <taxon>Tracheophyta</taxon>
        <taxon>Spermatophyta</taxon>
        <taxon>Magnoliopsida</taxon>
        <taxon>Liliopsida</taxon>
        <taxon>Zingiberales</taxon>
        <taxon>Musaceae</taxon>
        <taxon>Ensete</taxon>
    </lineage>
</organism>
<dbReference type="Gene3D" id="1.25.40.10">
    <property type="entry name" value="Tetratricopeptide repeat domain"/>
    <property type="match status" value="1"/>
</dbReference>
<reference evidence="1 2" key="1">
    <citation type="journal article" date="2014" name="Agronomy (Basel)">
        <title>A Draft Genome Sequence for Ensete ventricosum, the Drought-Tolerant Tree Against Hunger.</title>
        <authorList>
            <person name="Harrison J."/>
            <person name="Moore K.A."/>
            <person name="Paszkiewicz K."/>
            <person name="Jones T."/>
            <person name="Grant M."/>
            <person name="Ambacheew D."/>
            <person name="Muzemil S."/>
            <person name="Studholme D.J."/>
        </authorList>
    </citation>
    <scope>NUCLEOTIDE SEQUENCE [LARGE SCALE GENOMIC DNA]</scope>
</reference>
<comment type="caution">
    <text evidence="1">The sequence shown here is derived from an EMBL/GenBank/DDBJ whole genome shotgun (WGS) entry which is preliminary data.</text>
</comment>
<dbReference type="AlphaFoldDB" id="A0A426Z618"/>
<dbReference type="InterPro" id="IPR011990">
    <property type="entry name" value="TPR-like_helical_dom_sf"/>
</dbReference>
<evidence type="ECO:0000313" key="2">
    <source>
        <dbReference type="Proteomes" id="UP000287651"/>
    </source>
</evidence>
<accession>A0A426Z618</accession>
<name>A0A426Z618_ENSVE</name>
<gene>
    <name evidence="1" type="ORF">B296_00026209</name>
</gene>
<dbReference type="Proteomes" id="UP000287651">
    <property type="component" value="Unassembled WGS sequence"/>
</dbReference>
<dbReference type="EMBL" id="AMZH03008212">
    <property type="protein sequence ID" value="RRT59437.1"/>
    <property type="molecule type" value="Genomic_DNA"/>
</dbReference>
<proteinExistence type="predicted"/>
<sequence>MLKKGLEITDRTVVALISACFQMGLVDMCSKCRCLASALKLFDNMRDRNVVAEFVIHDDGKAALKLLEETVKEASPMVQCTLRLHGGPSRASWDGRTSTCVRKNADRARRDSVEGFAGACRIYKHEKLGQEIGKILLQLEKGSKDGRMC</sequence>
<evidence type="ECO:0000313" key="1">
    <source>
        <dbReference type="EMBL" id="RRT59437.1"/>
    </source>
</evidence>